<protein>
    <recommendedName>
        <fullName evidence="4">Sporulation protein YpjB</fullName>
    </recommendedName>
</protein>
<evidence type="ECO:0000256" key="1">
    <source>
        <dbReference type="SAM" id="Phobius"/>
    </source>
</evidence>
<dbReference type="OrthoDB" id="2464294at2"/>
<dbReference type="Proteomes" id="UP000190188">
    <property type="component" value="Unassembled WGS sequence"/>
</dbReference>
<evidence type="ECO:0000313" key="2">
    <source>
        <dbReference type="EMBL" id="OPA81465.1"/>
    </source>
</evidence>
<evidence type="ECO:0000313" key="3">
    <source>
        <dbReference type="Proteomes" id="UP000190188"/>
    </source>
</evidence>
<evidence type="ECO:0008006" key="4">
    <source>
        <dbReference type="Google" id="ProtNLM"/>
    </source>
</evidence>
<dbReference type="EMBL" id="MSZX01000001">
    <property type="protein sequence ID" value="OPA81465.1"/>
    <property type="molecule type" value="Genomic_DNA"/>
</dbReference>
<proteinExistence type="predicted"/>
<dbReference type="RefSeq" id="WP_158081615.1">
    <property type="nucleotide sequence ID" value="NZ_MSZX01000001.1"/>
</dbReference>
<keyword evidence="1" id="KW-0812">Transmembrane</keyword>
<reference evidence="2 3" key="1">
    <citation type="submission" date="2017-01" db="EMBL/GenBank/DDBJ databases">
        <title>Genome analysis of Paenibacillus selenitrireducens ES3-24.</title>
        <authorList>
            <person name="Xu D."/>
            <person name="Yao R."/>
            <person name="Zheng S."/>
        </authorList>
    </citation>
    <scope>NUCLEOTIDE SEQUENCE [LARGE SCALE GENOMIC DNA]</scope>
    <source>
        <strain evidence="2 3">ES3-24</strain>
    </source>
</reference>
<dbReference type="AlphaFoldDB" id="A0A1T2XNW1"/>
<accession>A0A1T2XNW1</accession>
<comment type="caution">
    <text evidence="2">The sequence shown here is derived from an EMBL/GenBank/DDBJ whole genome shotgun (WGS) entry which is preliminary data.</text>
</comment>
<keyword evidence="1" id="KW-1133">Transmembrane helix</keyword>
<dbReference type="Pfam" id="PF09577">
    <property type="entry name" value="Spore_YpjB"/>
    <property type="match status" value="1"/>
</dbReference>
<gene>
    <name evidence="2" type="ORF">BVG16_03925</name>
</gene>
<organism evidence="2 3">
    <name type="scientific">Paenibacillus selenitireducens</name>
    <dbReference type="NCBI Taxonomy" id="1324314"/>
    <lineage>
        <taxon>Bacteria</taxon>
        <taxon>Bacillati</taxon>
        <taxon>Bacillota</taxon>
        <taxon>Bacilli</taxon>
        <taxon>Bacillales</taxon>
        <taxon>Paenibacillaceae</taxon>
        <taxon>Paenibacillus</taxon>
    </lineage>
</organism>
<dbReference type="STRING" id="1324314.BVG16_03925"/>
<dbReference type="PROSITE" id="PS51257">
    <property type="entry name" value="PROKAR_LIPOPROTEIN"/>
    <property type="match status" value="1"/>
</dbReference>
<name>A0A1T2XNW1_9BACL</name>
<keyword evidence="3" id="KW-1185">Reference proteome</keyword>
<feature type="transmembrane region" description="Helical" evidence="1">
    <location>
        <begin position="251"/>
        <end position="271"/>
    </location>
</feature>
<sequence>MFPRFLLFTIIFGLLVGCQSVSSSSDKHIEQPAMSQVESQAEANTQVLEKFHQTAETVYQGAIEGDLIKVRSNVTQLESQLKQIPLGDLTSVEGIRALTNSIVETKRVVNAVKVDPQRWLFTTAKMRLAVDALIHAKQPMWVQYYKVFLEDIEQLERAAKAGQGADVQQSFRGFQEHYELIRPSAIIQRDPSTVEAVDSYVSYLQTHVAAQPFQSDQVVEAIAMAKPILQQLFQKTSDTPTFVPIGSGDDIWVWTIGIGAVVISVLTYVGWRKYQYEKQMALRKKFLKDQDPKA</sequence>
<keyword evidence="1" id="KW-0472">Membrane</keyword>
<dbReference type="InterPro" id="IPR014231">
    <property type="entry name" value="Spore_YpjB"/>
</dbReference>